<sequence length="1232" mass="135896">MSRLLKDVIDIPTRTGAEDYVLRLTEGVSEDRLAQTVNDYVVTDDLTDAFDRALALVADSLRTRNSRAAFLAGSFGSGKSHFMAVLHALLGEHPAARAKTELQGVVAEHDSTLQGKKFLRLAFHFLDAKSIEQCILGGYVTQIRTLHPDAPLPAVHQSDALLADADRWRERMGDAKFFEGLEIDNANPSPWSSVLGTSGWGPARYDNARHAAQADPERHALVDALVRSYFAAFADTDDYVDLDTGLARISDHAKQLGYDTVVMFLDELVLWLSFHVRDAAFFGRETQKITKLVEGQHERSIPLVSFVARQFDLRRYFDDAADSVGADQQSLDKAFRHQEGRFSTIELGDTNLPYVAQQRLLRPVDDAAAQVLKDAFHKLDGSPEVWDVLLDGAVEGHRGADRAAFQRTYPFSPALVATLRTLSSAMQRDRTALKVMQQLLVDHRDHLTVDDVIPVGDTFDLVINGSHAITPEMHARFRNAQQLYDQKVQPMLLREHQLSSAEIKGLDRSHAFHADDRLMKTLLLSAIAPEVPALKELTAARLAALNHGSIVSPLPGREASMVLDKLRRWSAEIPEIHLTGDPKNPTIRARVSEVDYESVVAKARGEDSAARRQELVKRLVFEQLGLELKVEELSQVTRHPHVWRGSRREVEVVFGNVRDTNWLPDSLFDATQGTWRFVIDFPFDDEGRSVRDDDQRVESLAQRGPTTTVVWLPHHLAPAVRSDLGRLVILDWLMSGPGERWEHASSHLSTADRPQAKSILENARTSLLGKFRQIIKEAYGAARPSADHLEIDEGHTRVIQSLYPELAAGALVGADLETAFSGLADQAFAALYPAHPDVENGRVEVTVAQLERVLEAVEEATQTPDGIIRIDGGDRPTLRRIGPALNIATMGEDRFRFARETFAWNRAFASGMGAENLDEGSDVSVAQARAWVNGVEPPRGLRKEVVDLIISVWATAEGRTWYRHGAPIPRPRLGQISDDIVMRPVPLPSLETWQEAQRRAAKLFGIATPEFLNGSNAAELAGALEFRSTEGKEPSKRLVDELEAAQTRLKSDGGGRLATARSTQQLLAELGAASNTVDRLAVLSDFELPCSDEAASRSLTYATSVAESLARFDWSRLSVLLEAEGGRDELATSARNALTKLREALDHDEIVTGMSSALSTADSDAFAWLASAATKPPETTAPKLNPEDPTTLSPGRGRHTVHSTTELSAVEAELRAFVDEHGGAVIEWRTDE</sequence>
<name>A0ABT8GE62_9MICO</name>
<comment type="caution">
    <text evidence="4">The sequence shown here is derived from an EMBL/GenBank/DDBJ whole genome shotgun (WGS) entry which is preliminary data.</text>
</comment>
<dbReference type="InterPro" id="IPR058748">
    <property type="entry name" value="PglY_5th"/>
</dbReference>
<feature type="domain" description="ATPase PglY 5th" evidence="2">
    <location>
        <begin position="848"/>
        <end position="954"/>
    </location>
</feature>
<reference evidence="4" key="1">
    <citation type="submission" date="2023-06" db="EMBL/GenBank/DDBJ databases">
        <title>Egi l300058.</title>
        <authorList>
            <person name="Gao L."/>
            <person name="Fang B.-Z."/>
            <person name="Li W.-J."/>
        </authorList>
    </citation>
    <scope>NUCLEOTIDE SEQUENCE</scope>
    <source>
        <strain evidence="4">EGI L300058</strain>
    </source>
</reference>
<dbReference type="EMBL" id="JAUHQA010000001">
    <property type="protein sequence ID" value="MDN4479712.1"/>
    <property type="molecule type" value="Genomic_DNA"/>
</dbReference>
<evidence type="ECO:0000256" key="1">
    <source>
        <dbReference type="SAM" id="MobiDB-lite"/>
    </source>
</evidence>
<dbReference type="Pfam" id="PF26382">
    <property type="entry name" value="BREX_PglY_6th"/>
    <property type="match status" value="1"/>
</dbReference>
<feature type="domain" description="ATPase PglY C-terminal" evidence="3">
    <location>
        <begin position="998"/>
        <end position="1173"/>
    </location>
</feature>
<evidence type="ECO:0000313" key="5">
    <source>
        <dbReference type="Proteomes" id="UP001172708"/>
    </source>
</evidence>
<keyword evidence="5" id="KW-1185">Reference proteome</keyword>
<dbReference type="Pfam" id="PF26381">
    <property type="entry name" value="BREX_PglY_5th"/>
    <property type="match status" value="1"/>
</dbReference>
<protein>
    <submittedName>
        <fullName evidence="4">DUF6079 family protein</fullName>
    </submittedName>
</protein>
<dbReference type="Proteomes" id="UP001172708">
    <property type="component" value="Unassembled WGS sequence"/>
</dbReference>
<proteinExistence type="predicted"/>
<organism evidence="4 5">
    <name type="scientific">Demequina muriae</name>
    <dbReference type="NCBI Taxonomy" id="3051664"/>
    <lineage>
        <taxon>Bacteria</taxon>
        <taxon>Bacillati</taxon>
        <taxon>Actinomycetota</taxon>
        <taxon>Actinomycetes</taxon>
        <taxon>Micrococcales</taxon>
        <taxon>Demequinaceae</taxon>
        <taxon>Demequina</taxon>
    </lineage>
</organism>
<evidence type="ECO:0000259" key="3">
    <source>
        <dbReference type="Pfam" id="PF26382"/>
    </source>
</evidence>
<dbReference type="RefSeq" id="WP_301143627.1">
    <property type="nucleotide sequence ID" value="NZ_JAUHQA010000001.1"/>
</dbReference>
<gene>
    <name evidence="4" type="ORF">QQX02_02065</name>
</gene>
<evidence type="ECO:0000313" key="4">
    <source>
        <dbReference type="EMBL" id="MDN4479712.1"/>
    </source>
</evidence>
<feature type="region of interest" description="Disordered" evidence="1">
    <location>
        <begin position="1176"/>
        <end position="1200"/>
    </location>
</feature>
<accession>A0ABT8GE62</accession>
<dbReference type="InterPro" id="IPR058747">
    <property type="entry name" value="PglY_C"/>
</dbReference>
<evidence type="ECO:0000259" key="2">
    <source>
        <dbReference type="Pfam" id="PF26381"/>
    </source>
</evidence>